<dbReference type="eggNOG" id="KOG1192">
    <property type="taxonomic scope" value="Eukaryota"/>
</dbReference>
<evidence type="ECO:0000313" key="3">
    <source>
        <dbReference type="Proteomes" id="UP000017836"/>
    </source>
</evidence>
<dbReference type="EMBL" id="KI392311">
    <property type="protein sequence ID" value="ERN17899.1"/>
    <property type="molecule type" value="Genomic_DNA"/>
</dbReference>
<comment type="similarity">
    <text evidence="1">Belongs to the UDP-glycosyltransferase family.</text>
</comment>
<evidence type="ECO:0000313" key="2">
    <source>
        <dbReference type="EMBL" id="ERN17899.1"/>
    </source>
</evidence>
<dbReference type="PANTHER" id="PTHR11926:SF1441">
    <property type="entry name" value="GLYCOSYLTRANSFERASE"/>
    <property type="match status" value="1"/>
</dbReference>
<dbReference type="Gene3D" id="3.40.50.2000">
    <property type="entry name" value="Glycogen Phosphorylase B"/>
    <property type="match status" value="2"/>
</dbReference>
<accession>U5D624</accession>
<dbReference type="Gramene" id="ERN17899">
    <property type="protein sequence ID" value="ERN17899"/>
    <property type="gene ID" value="AMTR_s00047p00225620"/>
</dbReference>
<reference evidence="3" key="1">
    <citation type="journal article" date="2013" name="Science">
        <title>The Amborella genome and the evolution of flowering plants.</title>
        <authorList>
            <consortium name="Amborella Genome Project"/>
        </authorList>
    </citation>
    <scope>NUCLEOTIDE SEQUENCE [LARGE SCALE GENOMIC DNA]</scope>
</reference>
<protein>
    <submittedName>
        <fullName evidence="2">Uncharacterized protein</fullName>
    </submittedName>
</protein>
<dbReference type="SUPFAM" id="SSF53756">
    <property type="entry name" value="UDP-Glycosyltransferase/glycogen phosphorylase"/>
    <property type="match status" value="1"/>
</dbReference>
<name>U5D624_AMBTC</name>
<evidence type="ECO:0000256" key="1">
    <source>
        <dbReference type="ARBA" id="ARBA00009995"/>
    </source>
</evidence>
<dbReference type="PANTHER" id="PTHR11926">
    <property type="entry name" value="GLUCOSYL/GLUCURONOSYL TRANSFERASES"/>
    <property type="match status" value="1"/>
</dbReference>
<organism evidence="2 3">
    <name type="scientific">Amborella trichopoda</name>
    <dbReference type="NCBI Taxonomy" id="13333"/>
    <lineage>
        <taxon>Eukaryota</taxon>
        <taxon>Viridiplantae</taxon>
        <taxon>Streptophyta</taxon>
        <taxon>Embryophyta</taxon>
        <taxon>Tracheophyta</taxon>
        <taxon>Spermatophyta</taxon>
        <taxon>Magnoliopsida</taxon>
        <taxon>Amborellales</taxon>
        <taxon>Amborellaceae</taxon>
        <taxon>Amborella</taxon>
    </lineage>
</organism>
<dbReference type="AlphaFoldDB" id="U5D624"/>
<proteinExistence type="inferred from homology"/>
<dbReference type="OMA" id="RRDMWEA"/>
<dbReference type="Proteomes" id="UP000017836">
    <property type="component" value="Unassembled WGS sequence"/>
</dbReference>
<dbReference type="HOGENOM" id="CLU_1909485_0_0_1"/>
<gene>
    <name evidence="2" type="ORF">AMTR_s00047p00225620</name>
</gene>
<keyword evidence="3" id="KW-1185">Reference proteome</keyword>
<sequence>MEVPVKFPRLPHLKPEDFPTLALPSSTYSKIPLLLTQLYAKLRDMRMVLGNSFDQLEPEEIWFAEGLHLMRHVGPLMPHALLGCPTVPHLRRDMWEAPSNFLAWLDSKPEGSVVHVSLGSVSVLPPKHMDEMT</sequence>